<evidence type="ECO:0000313" key="2">
    <source>
        <dbReference type="Proteomes" id="UP001303222"/>
    </source>
</evidence>
<evidence type="ECO:0000313" key="1">
    <source>
        <dbReference type="EMBL" id="KAK3947215.1"/>
    </source>
</evidence>
<reference evidence="1" key="2">
    <citation type="submission" date="2023-06" db="EMBL/GenBank/DDBJ databases">
        <authorList>
            <consortium name="Lawrence Berkeley National Laboratory"/>
            <person name="Mondo S.J."/>
            <person name="Hensen N."/>
            <person name="Bonometti L."/>
            <person name="Westerberg I."/>
            <person name="Brannstrom I.O."/>
            <person name="Guillou S."/>
            <person name="Cros-Aarteil S."/>
            <person name="Calhoun S."/>
            <person name="Haridas S."/>
            <person name="Kuo A."/>
            <person name="Pangilinan J."/>
            <person name="Riley R."/>
            <person name="Labutti K."/>
            <person name="Andreopoulos B."/>
            <person name="Lipzen A."/>
            <person name="Chen C."/>
            <person name="Yanf M."/>
            <person name="Daum C."/>
            <person name="Ng V."/>
            <person name="Clum A."/>
            <person name="Steindorff A."/>
            <person name="Ohm R."/>
            <person name="Martin F."/>
            <person name="Silar P."/>
            <person name="Natvig D."/>
            <person name="Lalanne C."/>
            <person name="Gautier V."/>
            <person name="Ament-Velasquez S.L."/>
            <person name="Kruys A."/>
            <person name="Hutchinson M.I."/>
            <person name="Powell A.J."/>
            <person name="Barry K."/>
            <person name="Miller A.N."/>
            <person name="Grigoriev I.V."/>
            <person name="Debuchy R."/>
            <person name="Gladieux P."/>
            <person name="Thoren M.H."/>
            <person name="Johannesson H."/>
        </authorList>
    </citation>
    <scope>NUCLEOTIDE SEQUENCE</scope>
    <source>
        <strain evidence="1">CBS 626.80</strain>
    </source>
</reference>
<proteinExistence type="predicted"/>
<accession>A0AAN6NJY0</accession>
<sequence>MAPVLPNVNMSLRIRSMRKAEVGCIGKRIYEECWLYLALVKYNLNTEDNSATFQPNSTWKDDLVIERINKHGYRQNLLTMVLQQMGRMLFRTRYRAQYIVPLHQWSLALSGDPENNDLIAYLYEDPSTAYVAPKGKDAWKDPCDPQFISPMDDIIKTYRDLALHISIIAAADLPEDDHVTRAVFWAWNSSSIPLINYFGLEGLVDPFNFQEKVGLQDLLMPKGIGTYLRYVSSLVAWGFRASTIHVELPECLHPFFISFWRHPSSRRLASCLVGCGRFWRLGSSRGASLASSALPGFGSLAGSVGRSSGKQC</sequence>
<keyword evidence="2" id="KW-1185">Reference proteome</keyword>
<name>A0AAN6NJY0_9PEZI</name>
<dbReference type="PANTHER" id="PTHR37576:SF2">
    <property type="entry name" value="DEFECT AT LOW TEMPERATURE PROTEIN 1"/>
    <property type="match status" value="1"/>
</dbReference>
<dbReference type="EMBL" id="MU859387">
    <property type="protein sequence ID" value="KAK3947215.1"/>
    <property type="molecule type" value="Genomic_DNA"/>
</dbReference>
<dbReference type="Proteomes" id="UP001303222">
    <property type="component" value="Unassembled WGS sequence"/>
</dbReference>
<organism evidence="1 2">
    <name type="scientific">Pseudoneurospora amorphoporcata</name>
    <dbReference type="NCBI Taxonomy" id="241081"/>
    <lineage>
        <taxon>Eukaryota</taxon>
        <taxon>Fungi</taxon>
        <taxon>Dikarya</taxon>
        <taxon>Ascomycota</taxon>
        <taxon>Pezizomycotina</taxon>
        <taxon>Sordariomycetes</taxon>
        <taxon>Sordariomycetidae</taxon>
        <taxon>Sordariales</taxon>
        <taxon>Sordariaceae</taxon>
        <taxon>Pseudoneurospora</taxon>
    </lineage>
</organism>
<gene>
    <name evidence="1" type="ORF">QBC32DRAFT_94173</name>
</gene>
<reference evidence="1" key="1">
    <citation type="journal article" date="2023" name="Mol. Phylogenet. Evol.">
        <title>Genome-scale phylogeny and comparative genomics of the fungal order Sordariales.</title>
        <authorList>
            <person name="Hensen N."/>
            <person name="Bonometti L."/>
            <person name="Westerberg I."/>
            <person name="Brannstrom I.O."/>
            <person name="Guillou S."/>
            <person name="Cros-Aarteil S."/>
            <person name="Calhoun S."/>
            <person name="Haridas S."/>
            <person name="Kuo A."/>
            <person name="Mondo S."/>
            <person name="Pangilinan J."/>
            <person name="Riley R."/>
            <person name="LaButti K."/>
            <person name="Andreopoulos B."/>
            <person name="Lipzen A."/>
            <person name="Chen C."/>
            <person name="Yan M."/>
            <person name="Daum C."/>
            <person name="Ng V."/>
            <person name="Clum A."/>
            <person name="Steindorff A."/>
            <person name="Ohm R.A."/>
            <person name="Martin F."/>
            <person name="Silar P."/>
            <person name="Natvig D.O."/>
            <person name="Lalanne C."/>
            <person name="Gautier V."/>
            <person name="Ament-Velasquez S.L."/>
            <person name="Kruys A."/>
            <person name="Hutchinson M.I."/>
            <person name="Powell A.J."/>
            <person name="Barry K."/>
            <person name="Miller A.N."/>
            <person name="Grigoriev I.V."/>
            <person name="Debuchy R."/>
            <person name="Gladieux P."/>
            <person name="Hiltunen Thoren M."/>
            <person name="Johannesson H."/>
        </authorList>
    </citation>
    <scope>NUCLEOTIDE SEQUENCE</scope>
    <source>
        <strain evidence="1">CBS 626.80</strain>
    </source>
</reference>
<dbReference type="PANTHER" id="PTHR37576">
    <property type="entry name" value="DEFECT AT LOW TEMPERATURE PROTEIN 1"/>
    <property type="match status" value="1"/>
</dbReference>
<protein>
    <submittedName>
        <fullName evidence="1">Uncharacterized protein</fullName>
    </submittedName>
</protein>
<dbReference type="AlphaFoldDB" id="A0AAN6NJY0"/>
<comment type="caution">
    <text evidence="1">The sequence shown here is derived from an EMBL/GenBank/DDBJ whole genome shotgun (WGS) entry which is preliminary data.</text>
</comment>